<feature type="region of interest" description="C-terminal hotdog fold" evidence="9">
    <location>
        <begin position="1103"/>
        <end position="1256"/>
    </location>
</feature>
<dbReference type="SUPFAM" id="SSF51735">
    <property type="entry name" value="NAD(P)-binding Rossmann-fold domains"/>
    <property type="match status" value="2"/>
</dbReference>
<evidence type="ECO:0000256" key="8">
    <source>
        <dbReference type="ARBA" id="ARBA00023268"/>
    </source>
</evidence>
<dbReference type="SMART" id="SM00826">
    <property type="entry name" value="PKS_DH"/>
    <property type="match status" value="1"/>
</dbReference>
<dbReference type="CDD" id="cd00833">
    <property type="entry name" value="PKS"/>
    <property type="match status" value="1"/>
</dbReference>
<dbReference type="InterPro" id="IPR049552">
    <property type="entry name" value="PKS_DH_N"/>
</dbReference>
<gene>
    <name evidence="14" type="ORF">BD289DRAFT_494214</name>
</gene>
<dbReference type="InterPro" id="IPR036291">
    <property type="entry name" value="NAD(P)-bd_dom_sf"/>
</dbReference>
<dbReference type="PANTHER" id="PTHR43775:SF20">
    <property type="entry name" value="HYBRID PKS-NRPS SYNTHETASE APDA"/>
    <property type="match status" value="1"/>
</dbReference>
<dbReference type="GO" id="GO:0004315">
    <property type="term" value="F:3-oxoacyl-[acyl-carrier-protein] synthase activity"/>
    <property type="evidence" value="ECO:0007669"/>
    <property type="project" value="InterPro"/>
</dbReference>
<feature type="region of interest" description="Disordered" evidence="10">
    <location>
        <begin position="2581"/>
        <end position="2610"/>
    </location>
</feature>
<dbReference type="InterPro" id="IPR042104">
    <property type="entry name" value="PKS_dehydratase_sf"/>
</dbReference>
<evidence type="ECO:0000256" key="10">
    <source>
        <dbReference type="SAM" id="MobiDB-lite"/>
    </source>
</evidence>
<dbReference type="Gene3D" id="1.10.1200.10">
    <property type="entry name" value="ACP-like"/>
    <property type="match status" value="2"/>
</dbReference>
<feature type="domain" description="PKS/mFAS DH" evidence="13">
    <location>
        <begin position="950"/>
        <end position="1256"/>
    </location>
</feature>
<feature type="active site" description="Proton acceptor; for dehydratase activity" evidence="9">
    <location>
        <position position="982"/>
    </location>
</feature>
<dbReference type="InterPro" id="IPR023213">
    <property type="entry name" value="CAT-like_dom_sf"/>
</dbReference>
<dbReference type="InterPro" id="IPR016036">
    <property type="entry name" value="Malonyl_transacylase_ACP-bd"/>
</dbReference>
<dbReference type="InterPro" id="IPR049551">
    <property type="entry name" value="PKS_DH_C"/>
</dbReference>
<feature type="region of interest" description="N-terminal hotdog fold" evidence="9">
    <location>
        <begin position="950"/>
        <end position="1088"/>
    </location>
</feature>
<feature type="compositionally biased region" description="Polar residues" evidence="10">
    <location>
        <begin position="2590"/>
        <end position="2605"/>
    </location>
</feature>
<dbReference type="InterPro" id="IPR013968">
    <property type="entry name" value="PKS_KR"/>
</dbReference>
<evidence type="ECO:0000313" key="15">
    <source>
        <dbReference type="Proteomes" id="UP000241462"/>
    </source>
</evidence>
<dbReference type="OrthoDB" id="329835at2759"/>
<dbReference type="Pfam" id="PF00550">
    <property type="entry name" value="PP-binding"/>
    <property type="match status" value="2"/>
</dbReference>
<dbReference type="InterPro" id="IPR020807">
    <property type="entry name" value="PKS_DH"/>
</dbReference>
<dbReference type="CDD" id="cd19532">
    <property type="entry name" value="C_PKS-NRPS"/>
    <property type="match status" value="1"/>
</dbReference>
<evidence type="ECO:0000256" key="1">
    <source>
        <dbReference type="ARBA" id="ARBA00022450"/>
    </source>
</evidence>
<dbReference type="InterPro" id="IPR014031">
    <property type="entry name" value="Ketoacyl_synth_C"/>
</dbReference>
<dbReference type="InterPro" id="IPR042099">
    <property type="entry name" value="ANL_N_sf"/>
</dbReference>
<dbReference type="SMART" id="SM00822">
    <property type="entry name" value="PKS_KR"/>
    <property type="match status" value="1"/>
</dbReference>
<dbReference type="InterPro" id="IPR016035">
    <property type="entry name" value="Acyl_Trfase/lysoPLipase"/>
</dbReference>
<evidence type="ECO:0000256" key="6">
    <source>
        <dbReference type="ARBA" id="ARBA00022737"/>
    </source>
</evidence>
<evidence type="ECO:0000313" key="14">
    <source>
        <dbReference type="EMBL" id="PSR77536.1"/>
    </source>
</evidence>
<dbReference type="FunFam" id="3.40.47.10:FF:000019">
    <property type="entry name" value="Polyketide synthase type I"/>
    <property type="match status" value="1"/>
</dbReference>
<dbReference type="SMART" id="SM00825">
    <property type="entry name" value="PKS_KS"/>
    <property type="match status" value="1"/>
</dbReference>
<dbReference type="SUPFAM" id="SSF56801">
    <property type="entry name" value="Acetyl-CoA synthetase-like"/>
    <property type="match status" value="1"/>
</dbReference>
<reference evidence="14 15" key="1">
    <citation type="journal article" date="2018" name="Mycol. Prog.">
        <title>Coniella lustricola, a new species from submerged detritus.</title>
        <authorList>
            <person name="Raudabaugh D.B."/>
            <person name="Iturriaga T."/>
            <person name="Carver A."/>
            <person name="Mondo S."/>
            <person name="Pangilinan J."/>
            <person name="Lipzen A."/>
            <person name="He G."/>
            <person name="Amirebrahimi M."/>
            <person name="Grigoriev I.V."/>
            <person name="Miller A.N."/>
        </authorList>
    </citation>
    <scope>NUCLEOTIDE SEQUENCE [LARGE SCALE GENOMIC DNA]</scope>
    <source>
        <strain evidence="14 15">B22-T-1</strain>
    </source>
</reference>
<dbReference type="SMART" id="SM00823">
    <property type="entry name" value="PKS_PP"/>
    <property type="match status" value="2"/>
</dbReference>
<dbReference type="SUPFAM" id="SSF53901">
    <property type="entry name" value="Thiolase-like"/>
    <property type="match status" value="1"/>
</dbReference>
<dbReference type="EMBL" id="KZ678649">
    <property type="protein sequence ID" value="PSR77536.1"/>
    <property type="molecule type" value="Genomic_DNA"/>
</dbReference>
<dbReference type="Gene3D" id="3.40.47.10">
    <property type="match status" value="1"/>
</dbReference>
<dbReference type="GO" id="GO:0004312">
    <property type="term" value="F:fatty acid synthase activity"/>
    <property type="evidence" value="ECO:0007669"/>
    <property type="project" value="TreeGrafter"/>
</dbReference>
<evidence type="ECO:0000256" key="2">
    <source>
        <dbReference type="ARBA" id="ARBA00022553"/>
    </source>
</evidence>
<dbReference type="Pfam" id="PF14765">
    <property type="entry name" value="PS-DH"/>
    <property type="match status" value="1"/>
</dbReference>
<dbReference type="InterPro" id="IPR020841">
    <property type="entry name" value="PKS_Beta-ketoAc_synthase_dom"/>
</dbReference>
<keyword evidence="8" id="KW-0511">Multifunctional enzyme</keyword>
<feature type="active site" description="Proton donor; for dehydratase activity" evidence="9">
    <location>
        <position position="1164"/>
    </location>
</feature>
<dbReference type="CDD" id="cd05930">
    <property type="entry name" value="A_NRPS"/>
    <property type="match status" value="1"/>
</dbReference>
<keyword evidence="1" id="KW-0596">Phosphopantetheine</keyword>
<dbReference type="GO" id="GO:0032259">
    <property type="term" value="P:methylation"/>
    <property type="evidence" value="ECO:0007669"/>
    <property type="project" value="UniProtKB-KW"/>
</dbReference>
<dbReference type="InterPro" id="IPR036736">
    <property type="entry name" value="ACP-like_sf"/>
</dbReference>
<evidence type="ECO:0008006" key="16">
    <source>
        <dbReference type="Google" id="ProtNLM"/>
    </source>
</evidence>
<dbReference type="InterPro" id="IPR001242">
    <property type="entry name" value="Condensation_dom"/>
</dbReference>
<feature type="domain" description="Carrier" evidence="11">
    <location>
        <begin position="3625"/>
        <end position="3706"/>
    </location>
</feature>
<dbReference type="PROSITE" id="PS00455">
    <property type="entry name" value="AMP_BINDING"/>
    <property type="match status" value="1"/>
</dbReference>
<dbReference type="Pfam" id="PF00501">
    <property type="entry name" value="AMP-binding"/>
    <property type="match status" value="1"/>
</dbReference>
<dbReference type="InterPro" id="IPR009081">
    <property type="entry name" value="PP-bd_ACP"/>
</dbReference>
<dbReference type="Pfam" id="PF00668">
    <property type="entry name" value="Condensation"/>
    <property type="match status" value="1"/>
</dbReference>
<dbReference type="InterPro" id="IPR020806">
    <property type="entry name" value="PKS_PP-bd"/>
</dbReference>
<keyword evidence="5" id="KW-0808">Transferase</keyword>
<keyword evidence="7" id="KW-0560">Oxidoreductase</keyword>
<dbReference type="SUPFAM" id="SSF53335">
    <property type="entry name" value="S-adenosyl-L-methionine-dependent methyltransferases"/>
    <property type="match status" value="1"/>
</dbReference>
<dbReference type="CDD" id="cd02440">
    <property type="entry name" value="AdoMet_MTases"/>
    <property type="match status" value="1"/>
</dbReference>
<dbReference type="SUPFAM" id="SSF52151">
    <property type="entry name" value="FabD/lysophospholipase-like"/>
    <property type="match status" value="1"/>
</dbReference>
<dbReference type="GO" id="GO:0016491">
    <property type="term" value="F:oxidoreductase activity"/>
    <property type="evidence" value="ECO:0007669"/>
    <property type="project" value="UniProtKB-KW"/>
</dbReference>
<keyword evidence="4" id="KW-0489">Methyltransferase</keyword>
<dbReference type="InterPro" id="IPR014030">
    <property type="entry name" value="Ketoacyl_synth_N"/>
</dbReference>
<feature type="domain" description="Ketosynthase family 3 (KS3)" evidence="12">
    <location>
        <begin position="6"/>
        <end position="440"/>
    </location>
</feature>
<evidence type="ECO:0000259" key="13">
    <source>
        <dbReference type="PROSITE" id="PS52019"/>
    </source>
</evidence>
<keyword evidence="15" id="KW-1185">Reference proteome</keyword>
<dbReference type="InterPro" id="IPR032821">
    <property type="entry name" value="PKS_assoc"/>
</dbReference>
<evidence type="ECO:0000256" key="7">
    <source>
        <dbReference type="ARBA" id="ARBA00023002"/>
    </source>
</evidence>
<organism evidence="14 15">
    <name type="scientific">Coniella lustricola</name>
    <dbReference type="NCBI Taxonomy" id="2025994"/>
    <lineage>
        <taxon>Eukaryota</taxon>
        <taxon>Fungi</taxon>
        <taxon>Dikarya</taxon>
        <taxon>Ascomycota</taxon>
        <taxon>Pezizomycotina</taxon>
        <taxon>Sordariomycetes</taxon>
        <taxon>Sordariomycetidae</taxon>
        <taxon>Diaporthales</taxon>
        <taxon>Schizoparmaceae</taxon>
        <taxon>Coniella</taxon>
    </lineage>
</organism>
<sequence length="4049" mass="443508">MFDQVPEPIAIVGSACRFPGGASSPAALWKLLQTPRDIAIDIPPDRFALESCYRPDGTHHGTTNVRQSYLLQEDLRLFDASFFNISSNEADSMDPQHRLLLETVYEALEFGGHRIEALRGSDTAVYTGTMCVDYNDVVLRDLDTIPTYFATGANRAVISNRVSYFFDWHGPSMTIDTACSSSLVAVHQGIKSLRNGESKVVLACGTQIILNPETYVMESKLGMLSPTSRSRMWDADADGYARGEGVAAVVLKRLSDAIADGNHIESIIRETGSNQDGHSNGITVPSTEAQASLIRQTYRRAGLDPERDPNDRPQYFEAHGTGTKAGDPREAAAIHQIFGQSDGTNCSPLYVGSVKTIIGHLEGAAGLAGLLKASAMVQAGFITPNLLFHRLNPDIEPYYNGLEVPTQLLAWPKIPDGAPRRASVNSFGFGGSNAHAIVEQYREVSSDVNSRNGKTVDDSMVQATPFVFSAASEASLVAQLRAYSDYLIDHQDISPFDLAWTLTARRSEFSHKAAFSASNIAELKLKIDARLAELDSSSGSIVATVTKSSGSRPRVLGVFTGQGAQWPTMGAQLIRNSDYVHKRVQYLEQSLATLPPSDRPTWKLCEEMLAEGTTSRIHEAALSQPLCTALQIILVDLLQEAGIGFAAVVGHSSGEIAAAYAAGFISAYDAIRIAYYRGLVIAKAPQGAMLAVGTSWEDANDLVRLRAFQGRLAVAAHNSSASVTISGNSDAVVHAKKVFDEEKKFARLLKVEKAYHSHHMIACSEDYIRALQACAIDTTPNKRGTSSCAWFSSVSPSAEPIRGTEGLQDMYWRDNLTSPVLFSDSVSHALASDERIGLVLEVGPHPALKGPMINNISDVRSASLPYYGTLSRGADDVVAFSDALGALWTQLGSRGVDLQSYGKTFKSESSALISPRVVTGLPSYQWNHGRSHWSESRRSRRIRSRNTVAHELLGSLLPESNAYDMRWTNLLRPSEISWLDGHKLQGQRVFPAAGYVAMALEASRAIDLKGKPVDLYEVHNLTISKAITFEDADNSAVETLVTLTQVQHQESLVTAHFSCYALPVLVVGTDRELELAATGTITVVLGSLGEGMLALTPPEDYNMSALDPQRFYSFLTDLGYNYSGSFSNLHSMRRKLNYATGLIDSYSGTNVDVSSYLIHPSTLDMSFQLAILAHSAPGDGQLWAIHVPTSIQSIRISPGLCALAPRGGTAVPACATVDAAAGSFSACIDILSEDSQEVMVRIDELVIKPFASATQTDDRVMFTHTKFDLAGPDGSCIVEGARPSDNEVAAASACERISYYYHRKWKSEITDAEWASGPPHHTWIKNWIDDTVSRASSGKHPSLKQEWTDDSPESIKALARKYWHCIDIRLVTAVGENMVAAVRGETTILEHMTTDNMLDEYYEKGPGLSTYHHLLATMATQITHRYPHAKFIEIGAGTGGATKPVVEAIGSTMSSYTYTDISRGFFARAANSFAAYSNKMVFRTLDIEKDPASQGYEPQSYDVAIAFNVLHATRSLQTTLANTRRLLKPGGYLMLLEFTNNNPIRFGTTMAGLPGWWLGVDDGRIMAPTVSTHVWHNTLRKAGFGGVDTATPEIDGVTWPISILVAQAIDDRVNFLRRPLSSRPSLTLTSGSFVKIESLVILGNTTLVTSRIAEGLVEYLERFCDEITVLDCLPTEQEAAALSPLSTFINLVDLDSPIFKDVTSEKMSGLQRMFDMAKHVLWITQGAIVEQPYHMASLSFSRTVRREAQHVSLNHLDIADAGEAEVPKHIAEHLLRLFALDEWEAGTGKESNGQPLLWSKEPETFLARDKLKLPRLVADEVKNARLNAMRRPITKTLRATDSSANAELAWSQDNSVPQLVDLDISTGGTCSKPHNSLFRNDCSSLMALNVALDTYLFVAAGKHDTTGDRVVSLLEVNSLRSIPIVSVTIPVETSNNSNFSLENLVVATTAELIASAVLQNMTNGARVLVHRSREDCTLISALYRRAASLGIHLIMMGHQNKDLQDTRISQDQVSFINLSTRMSQHDIRRAIQRARPTHFVDLTTRGGQEHHQHQQHLDRRDLGFQICRELSASCKIVANSDLFRHQSQLSNSNSVDELALSHHLEHVVSRALSTLTSGLPSPPSSSVIPVHQIQDSVFSYYPTSAVRWFLEQPFDISVRPVSARGMFSRDKTYLLAGLSGQIGQSLCKFMVAQGAGVVCLTSRHPVIDERWIASLRQAGGEVKVLPMDVTDRSNVEEVVASIRASCPQIAGVAHGAMVLSDALFSKMTLEDMKRVLGPKIDGANHLDDIFSGEDLDFFVLFSSVSCAMGNVGQSNYAAANGYLNGLARQRRKRGLPASIFDIGRVAGLGYIETVSQELLDQLLALGLQSISESDLRQAFIETIKMGHVRPNDHEIVPDAVVTTGIRSFRDDENVKGPWFTNPFFSHLVIESASMGSTSQSEEQKTSPKTTLRVSQQIAQATCIEEAGDILKECLCEKLRVVLQVFDQDIDRDIPLVELGIDSLVAVEVRSWFLKELKVDVSVLRIIGGDSLSELCDSALDKLPKELQENIRNQVPKSEPPQPEAATSLSLTAATVASLSDSPESMVSLKTKPTTLPSASSTPESQTGAPLTTTNTTAALIKSQVMQPSPKGFVKNVPISLAQSRYWFLHHLLRDQKTSNVAFYYHVEGKIRTENLARALRLVVARHESLRTCFVQDESDAAQAYQRILARSSIHLKCERADTLEQVAERFAALRKHEFDLASGELLQMVLLTLSPSSHYLLVHHHHILMDGVSMQIFLADLEKAYSSQPLGRAPYQYPDFSIAQRQDFEKGNMVDELSYWRGVFPVGKEVPVLPLLPMARTSSRVVMHQFDTHEVHCRLDSAVAAKVRLAAKRQRSTPFHVYLAAFQGLLYRFTKTEEVVIGMADAARNSSELLDCVGFFLNLLPLRFACQPDQSFSEAIVNARNISHAALKSSRLPFDILLMELDVPRSASHSPLFQSFIDYRQGSPQQQAWADCQMEMKEWHLGKTAYDITVDVTDAATDAVIMLRVQKSLYDLTAAQLLIDTYVHLLHQFTQDPSLSLSAATLFSKRMLSHAVEVGRGPDMSSDWPETLPHRIDQVAQEYPNRIALLDGKGTKFSYSSMLARIEVIAEVLRSAGIGPGAHALVFQTASADWACSMLAIMRVGAVYIPLDLRSPMPRLAAVAAQCAAAAILTDAELVSSASQLNAPQAHVVDVSTIPLCPTSDTRSESMASSNAPAAILFTSGSTGVPKGILISHSGLRNELEGYTKTWKLSAERVLQQSAFTFDFATDQMFTGLVNGGSVYFAPSSMRGSPVDITDLIVKHNITYTRATPSEYLLWMQYGADNLRLAVDWRFAFAGGEALTSTLIHELANLGLKHLRFFNSYGPAETSVSSCKMEVDYRTLALADDKVGRIPCGYSLPNYHTYIVDERLQPVPVGMPGEVCIGGAGVSLGYLGNKPLTDHHFIHNPYASAKYRTQGWTRMYRTGSIGHQTQNGNLVFHGRIEGDTQVKIRGIRIDLADVESNLIATAQGVLAEAVVTLREHDETQFLVAHVVFAPRSAITDQQSFLEQLLSQLPLPQYMVPVVAIPINQLPLNSHSKVVRKAVRAMPLSRNTKSRKVPDVSTDMGETLWRLKNLWQDVIGARVAGLGMDLGPSTNFFRVGGNSLLAIRLQSRIRQTFSVSIPLVKFMGAETLAEMAAIIDEAASITVIDWNEETALPEIPNSLIEINTTTTTDNSRRQGKTVIVTGSTGFLGRHLLPILAADPHIATIHCIAVRDEASGQPRTCPFSSNKIVYHRGNLTMALLGLREDIFHDLASQGDLILHLGASRSVWDKYHVLRATNLQSTKELIKMAAPRHIPIHFISTIAAAANTTSSLATSSTPPSPDGANGYVASKWASERALTNAADSIGVPCTIYRFLPVEHHEAAPKQLIDELVGFVESTGLEPDPSGWDGLLYLAPLEQVTQMLYEAAISGSTKDKGATFKHYQCEVSLTGEELVTRICGNSNMKEVHKIPMLKWFGRIKKGRFNYFIASHKATIGGRMGLGSSR</sequence>
<dbReference type="STRING" id="2025994.A0A2T2ZV44"/>
<dbReference type="Gene3D" id="3.30.559.30">
    <property type="entry name" value="Nonribosomal peptide synthetase, condensation domain"/>
    <property type="match status" value="1"/>
</dbReference>
<dbReference type="InterPro" id="IPR000873">
    <property type="entry name" value="AMP-dep_synth/lig_dom"/>
</dbReference>
<feature type="domain" description="Carrier" evidence="11">
    <location>
        <begin position="2464"/>
        <end position="2542"/>
    </location>
</feature>
<dbReference type="SUPFAM" id="SSF47336">
    <property type="entry name" value="ACP-like"/>
    <property type="match status" value="2"/>
</dbReference>
<evidence type="ECO:0000256" key="3">
    <source>
        <dbReference type="ARBA" id="ARBA00022598"/>
    </source>
</evidence>
<dbReference type="InterPro" id="IPR045851">
    <property type="entry name" value="AMP-bd_C_sf"/>
</dbReference>
<dbReference type="InterPro" id="IPR029063">
    <property type="entry name" value="SAM-dependent_MTases_sf"/>
</dbReference>
<dbReference type="SMART" id="SM00827">
    <property type="entry name" value="PKS_AT"/>
    <property type="match status" value="1"/>
</dbReference>
<dbReference type="InterPro" id="IPR057326">
    <property type="entry name" value="KR_dom"/>
</dbReference>
<dbReference type="PROSITE" id="PS50075">
    <property type="entry name" value="CARRIER"/>
    <property type="match status" value="2"/>
</dbReference>
<keyword evidence="3" id="KW-0436">Ligase</keyword>
<dbReference type="PROSITE" id="PS00012">
    <property type="entry name" value="PHOSPHOPANTETHEINE"/>
    <property type="match status" value="1"/>
</dbReference>
<dbReference type="InParanoid" id="A0A2T2ZV44"/>
<dbReference type="InterPro" id="IPR049900">
    <property type="entry name" value="PKS_mFAS_DH"/>
</dbReference>
<dbReference type="PROSITE" id="PS00606">
    <property type="entry name" value="KS3_1"/>
    <property type="match status" value="1"/>
</dbReference>
<dbReference type="Gene3D" id="3.40.50.12780">
    <property type="entry name" value="N-terminal domain of ligase-like"/>
    <property type="match status" value="1"/>
</dbReference>
<evidence type="ECO:0000259" key="12">
    <source>
        <dbReference type="PROSITE" id="PS52004"/>
    </source>
</evidence>
<dbReference type="Gene3D" id="3.40.50.150">
    <property type="entry name" value="Vaccinia Virus protein VP39"/>
    <property type="match status" value="1"/>
</dbReference>
<dbReference type="Pfam" id="PF02801">
    <property type="entry name" value="Ketoacyl-synt_C"/>
    <property type="match status" value="1"/>
</dbReference>
<protein>
    <recommendedName>
        <fullName evidence="16">Polyketide synthase</fullName>
    </recommendedName>
</protein>
<dbReference type="GO" id="GO:0009403">
    <property type="term" value="P:toxin biosynthetic process"/>
    <property type="evidence" value="ECO:0007669"/>
    <property type="project" value="UniProtKB-ARBA"/>
</dbReference>
<dbReference type="SUPFAM" id="SSF55048">
    <property type="entry name" value="Probable ACP-binding domain of malonyl-CoA ACP transacylase"/>
    <property type="match status" value="1"/>
</dbReference>
<dbReference type="Pfam" id="PF00698">
    <property type="entry name" value="Acyl_transf_1"/>
    <property type="match status" value="1"/>
</dbReference>
<dbReference type="GO" id="GO:0008168">
    <property type="term" value="F:methyltransferase activity"/>
    <property type="evidence" value="ECO:0007669"/>
    <property type="project" value="UniProtKB-KW"/>
</dbReference>
<dbReference type="InterPro" id="IPR001227">
    <property type="entry name" value="Ac_transferase_dom_sf"/>
</dbReference>
<dbReference type="Gene3D" id="3.10.129.110">
    <property type="entry name" value="Polyketide synthase dehydratase"/>
    <property type="match status" value="1"/>
</dbReference>
<dbReference type="SUPFAM" id="SSF52777">
    <property type="entry name" value="CoA-dependent acyltransferases"/>
    <property type="match status" value="2"/>
</dbReference>
<dbReference type="Proteomes" id="UP000241462">
    <property type="component" value="Unassembled WGS sequence"/>
</dbReference>
<dbReference type="InterPro" id="IPR013217">
    <property type="entry name" value="Methyltransf_12"/>
</dbReference>
<dbReference type="Gene3D" id="3.40.50.720">
    <property type="entry name" value="NAD(P)-binding Rossmann-like Domain"/>
    <property type="match status" value="2"/>
</dbReference>
<dbReference type="PROSITE" id="PS52004">
    <property type="entry name" value="KS3_2"/>
    <property type="match status" value="1"/>
</dbReference>
<dbReference type="Pfam" id="PF08242">
    <property type="entry name" value="Methyltransf_12"/>
    <property type="match status" value="1"/>
</dbReference>
<proteinExistence type="predicted"/>
<keyword evidence="2" id="KW-0597">Phosphoprotein</keyword>
<accession>A0A2T2ZV44</accession>
<dbReference type="Pfam" id="PF07993">
    <property type="entry name" value="NAD_binding_4"/>
    <property type="match status" value="1"/>
</dbReference>
<dbReference type="Gene3D" id="3.40.366.10">
    <property type="entry name" value="Malonyl-Coenzyme A Acyl Carrier Protein, domain 2"/>
    <property type="match status" value="1"/>
</dbReference>
<evidence type="ECO:0000259" key="11">
    <source>
        <dbReference type="PROSITE" id="PS50075"/>
    </source>
</evidence>
<dbReference type="Pfam" id="PF00109">
    <property type="entry name" value="ketoacyl-synt"/>
    <property type="match status" value="1"/>
</dbReference>
<dbReference type="GO" id="GO:0006633">
    <property type="term" value="P:fatty acid biosynthetic process"/>
    <property type="evidence" value="ECO:0007669"/>
    <property type="project" value="InterPro"/>
</dbReference>
<dbReference type="InterPro" id="IPR006162">
    <property type="entry name" value="Ppantetheine_attach_site"/>
</dbReference>
<dbReference type="Gene3D" id="3.30.300.30">
    <property type="match status" value="1"/>
</dbReference>
<dbReference type="GO" id="GO:0031177">
    <property type="term" value="F:phosphopantetheine binding"/>
    <property type="evidence" value="ECO:0007669"/>
    <property type="project" value="InterPro"/>
</dbReference>
<dbReference type="Pfam" id="PF08659">
    <property type="entry name" value="KR"/>
    <property type="match status" value="1"/>
</dbReference>
<dbReference type="GO" id="GO:0016874">
    <property type="term" value="F:ligase activity"/>
    <property type="evidence" value="ECO:0007669"/>
    <property type="project" value="UniProtKB-KW"/>
</dbReference>
<dbReference type="InterPro" id="IPR020845">
    <property type="entry name" value="AMP-binding_CS"/>
</dbReference>
<dbReference type="InterPro" id="IPR018201">
    <property type="entry name" value="Ketoacyl_synth_AS"/>
</dbReference>
<dbReference type="InterPro" id="IPR013120">
    <property type="entry name" value="FAR_NAD-bd"/>
</dbReference>
<dbReference type="Pfam" id="PF16197">
    <property type="entry name" value="KAsynt_C_assoc"/>
    <property type="match status" value="1"/>
</dbReference>
<dbReference type="Pfam" id="PF21089">
    <property type="entry name" value="PKS_DH_N"/>
    <property type="match status" value="1"/>
</dbReference>
<name>A0A2T2ZV44_9PEZI</name>
<dbReference type="InterPro" id="IPR016039">
    <property type="entry name" value="Thiolase-like"/>
</dbReference>
<evidence type="ECO:0000256" key="4">
    <source>
        <dbReference type="ARBA" id="ARBA00022603"/>
    </source>
</evidence>
<evidence type="ECO:0000256" key="5">
    <source>
        <dbReference type="ARBA" id="ARBA00022679"/>
    </source>
</evidence>
<dbReference type="Gene3D" id="3.30.559.10">
    <property type="entry name" value="Chloramphenicol acetyltransferase-like domain"/>
    <property type="match status" value="1"/>
</dbReference>
<dbReference type="PANTHER" id="PTHR43775">
    <property type="entry name" value="FATTY ACID SYNTHASE"/>
    <property type="match status" value="1"/>
</dbReference>
<dbReference type="InterPro" id="IPR014043">
    <property type="entry name" value="Acyl_transferase_dom"/>
</dbReference>
<keyword evidence="6" id="KW-0677">Repeat</keyword>
<dbReference type="PROSITE" id="PS52019">
    <property type="entry name" value="PKS_MFAS_DH"/>
    <property type="match status" value="1"/>
</dbReference>
<evidence type="ECO:0000256" key="9">
    <source>
        <dbReference type="PROSITE-ProRule" id="PRU01363"/>
    </source>
</evidence>
<dbReference type="InterPro" id="IPR050091">
    <property type="entry name" value="PKS_NRPS_Biosynth_Enz"/>
</dbReference>